<name>W7I192_9PEZI</name>
<dbReference type="Pfam" id="PF09764">
    <property type="entry name" value="Nt_Gln_amidase"/>
    <property type="match status" value="1"/>
</dbReference>
<dbReference type="EC" id="3.5.1.122" evidence="3 8"/>
<evidence type="ECO:0000256" key="4">
    <source>
        <dbReference type="ARBA" id="ARBA00021247"/>
    </source>
</evidence>
<dbReference type="Gene3D" id="3.10.620.10">
    <property type="entry name" value="Protein N-terminal glutamine amidohydrolase, alpha beta roll"/>
    <property type="match status" value="1"/>
</dbReference>
<comment type="similarity">
    <text evidence="1 8">Belongs to the NTAQ1 family.</text>
</comment>
<comment type="subunit">
    <text evidence="2 8">Monomer.</text>
</comment>
<evidence type="ECO:0000256" key="5">
    <source>
        <dbReference type="ARBA" id="ARBA00022801"/>
    </source>
</evidence>
<dbReference type="EMBL" id="KI966422">
    <property type="protein sequence ID" value="EWC45963.1"/>
    <property type="molecule type" value="Genomic_DNA"/>
</dbReference>
<evidence type="ECO:0000256" key="2">
    <source>
        <dbReference type="ARBA" id="ARBA00011245"/>
    </source>
</evidence>
<dbReference type="Proteomes" id="UP000024837">
    <property type="component" value="Unassembled WGS sequence"/>
</dbReference>
<dbReference type="AlphaFoldDB" id="W7I192"/>
<dbReference type="GO" id="GO:0005829">
    <property type="term" value="C:cytosol"/>
    <property type="evidence" value="ECO:0007669"/>
    <property type="project" value="TreeGrafter"/>
</dbReference>
<evidence type="ECO:0000256" key="7">
    <source>
        <dbReference type="ARBA" id="ARBA00048768"/>
    </source>
</evidence>
<reference evidence="10 11" key="1">
    <citation type="submission" date="2013-05" db="EMBL/GenBank/DDBJ databases">
        <title>Drechslerella stenobrocha genome reveals carnivorous origination and mechanical trapping mechanism of predatory fungi.</title>
        <authorList>
            <person name="Liu X."/>
            <person name="Zhang W."/>
            <person name="Liu K."/>
        </authorList>
    </citation>
    <scope>NUCLEOTIDE SEQUENCE [LARGE SCALE GENOMIC DNA]</scope>
    <source>
        <strain evidence="10 11">248</strain>
    </source>
</reference>
<keyword evidence="5 8" id="KW-0378">Hydrolase</keyword>
<comment type="catalytic activity">
    <reaction evidence="7 8">
        <text>N-terminal L-glutaminyl-[protein] + H2O = N-terminal L-glutamyl-[protein] + NH4(+)</text>
        <dbReference type="Rhea" id="RHEA:50680"/>
        <dbReference type="Rhea" id="RHEA-COMP:12668"/>
        <dbReference type="Rhea" id="RHEA-COMP:12777"/>
        <dbReference type="ChEBI" id="CHEBI:15377"/>
        <dbReference type="ChEBI" id="CHEBI:28938"/>
        <dbReference type="ChEBI" id="CHEBI:64721"/>
        <dbReference type="ChEBI" id="CHEBI:64722"/>
        <dbReference type="EC" id="3.5.1.122"/>
    </reaction>
</comment>
<evidence type="ECO:0000256" key="1">
    <source>
        <dbReference type="ARBA" id="ARBA00008985"/>
    </source>
</evidence>
<evidence type="ECO:0000313" key="11">
    <source>
        <dbReference type="Proteomes" id="UP000024837"/>
    </source>
</evidence>
<dbReference type="GO" id="GO:0005634">
    <property type="term" value="C:nucleus"/>
    <property type="evidence" value="ECO:0007669"/>
    <property type="project" value="TreeGrafter"/>
</dbReference>
<protein>
    <recommendedName>
        <fullName evidence="4 8">Protein N-terminal glutamine amidohydrolase</fullName>
        <ecNumber evidence="3 8">3.5.1.122</ecNumber>
    </recommendedName>
    <alternativeName>
        <fullName evidence="6 8">Protein NH2-terminal glutamine deamidase</fullName>
    </alternativeName>
</protein>
<evidence type="ECO:0000256" key="6">
    <source>
        <dbReference type="ARBA" id="ARBA00029677"/>
    </source>
</evidence>
<sequence>MEFSQLPPRDTLLYMSCYCEENIYKFVFQHVSVESLAYYTVMFLSNSTGTIPLFSQRLQTTPVFPVIWDYHVVLVYHPNQTLEELLQRSEDMANRSIHVGDPESAGIANGSVATVAKSYVYDLDTRLLEFPCPAPVYFSRTFSPPPLLDFMNPLDRPSMTRALEQDRFRRYFRLVPAAAYLAYFWSERSHMRNDDGSWKMPPPAWGVIKGAQASKESFPEYIDFKGCESTGDRADPEAEYLGIIVDEERLWRVFGEGAVPGVEPLEQSTAEEDVAL</sequence>
<evidence type="ECO:0000256" key="8">
    <source>
        <dbReference type="RuleBase" id="RU367082"/>
    </source>
</evidence>
<dbReference type="PANTHER" id="PTHR13035:SF0">
    <property type="entry name" value="PROTEIN N-TERMINAL GLUTAMINE AMIDOHYDROLASE"/>
    <property type="match status" value="1"/>
</dbReference>
<dbReference type="GO" id="GO:0070773">
    <property type="term" value="F:protein-N-terminal glutamine amidohydrolase activity"/>
    <property type="evidence" value="ECO:0007669"/>
    <property type="project" value="UniProtKB-UniRule"/>
</dbReference>
<comment type="function">
    <text evidence="8">Mediates the side-chain deamidation of N-terminal glutamine residues to glutamate, an important step in N-end rule pathway of protein degradation. Conversion of the resulting N-terminal glutamine to glutamate renders the protein susceptible to arginylation, polyubiquitination and degradation as specified by the N-end rule. Does not act on substrates with internal or C-terminal glutamine and does not act on non-glutamine residues in any position.</text>
</comment>
<dbReference type="PANTHER" id="PTHR13035">
    <property type="entry name" value="PROTEIN N-TERMINAL GLUTAMINE AMIDOHYDROLASE"/>
    <property type="match status" value="1"/>
</dbReference>
<dbReference type="HOGENOM" id="CLU_963016_0_0_1"/>
<keyword evidence="11" id="KW-1185">Reference proteome</keyword>
<feature type="domain" description="Protein N-terminal glutamine amidohydrolase alpha beta roll" evidence="9">
    <location>
        <begin position="14"/>
        <end position="246"/>
    </location>
</feature>
<evidence type="ECO:0000259" key="9">
    <source>
        <dbReference type="Pfam" id="PF09764"/>
    </source>
</evidence>
<gene>
    <name evidence="10" type="ORF">DRE_04756</name>
</gene>
<dbReference type="InterPro" id="IPR023128">
    <property type="entry name" value="Prot_N_Gln_amidohydro_ab_roll"/>
</dbReference>
<dbReference type="InterPro" id="IPR037132">
    <property type="entry name" value="N_Gln_amidohydro_ab_roll_sf"/>
</dbReference>
<organism evidence="10 11">
    <name type="scientific">Drechslerella stenobrocha 248</name>
    <dbReference type="NCBI Taxonomy" id="1043628"/>
    <lineage>
        <taxon>Eukaryota</taxon>
        <taxon>Fungi</taxon>
        <taxon>Dikarya</taxon>
        <taxon>Ascomycota</taxon>
        <taxon>Pezizomycotina</taxon>
        <taxon>Orbiliomycetes</taxon>
        <taxon>Orbiliales</taxon>
        <taxon>Orbiliaceae</taxon>
        <taxon>Drechslerella</taxon>
    </lineage>
</organism>
<dbReference type="InterPro" id="IPR039733">
    <property type="entry name" value="NTAQ1"/>
</dbReference>
<evidence type="ECO:0000313" key="10">
    <source>
        <dbReference type="EMBL" id="EWC45963.1"/>
    </source>
</evidence>
<dbReference type="OrthoDB" id="191192at2759"/>
<proteinExistence type="inferred from homology"/>
<accession>W7I192</accession>
<evidence type="ECO:0000256" key="3">
    <source>
        <dbReference type="ARBA" id="ARBA00012718"/>
    </source>
</evidence>
<dbReference type="GO" id="GO:0008418">
    <property type="term" value="F:protein-N-terminal asparagine amidohydrolase activity"/>
    <property type="evidence" value="ECO:0007669"/>
    <property type="project" value="UniProtKB-UniRule"/>
</dbReference>